<gene>
    <name evidence="1" type="ORF">SAMN06265827_12825</name>
</gene>
<dbReference type="RefSeq" id="WP_097019035.1">
    <property type="nucleotide sequence ID" value="NZ_OBDZ01000028.1"/>
</dbReference>
<protein>
    <submittedName>
        <fullName evidence="1">Uncharacterized protein</fullName>
    </submittedName>
</protein>
<name>A0A285I039_9FIRM</name>
<keyword evidence="2" id="KW-1185">Reference proteome</keyword>
<accession>A0A285I039</accession>
<organism evidence="1 2">
    <name type="scientific">Orenia metallireducens</name>
    <dbReference type="NCBI Taxonomy" id="1413210"/>
    <lineage>
        <taxon>Bacteria</taxon>
        <taxon>Bacillati</taxon>
        <taxon>Bacillota</taxon>
        <taxon>Clostridia</taxon>
        <taxon>Halanaerobiales</taxon>
        <taxon>Halobacteroidaceae</taxon>
        <taxon>Orenia</taxon>
    </lineage>
</organism>
<dbReference type="Proteomes" id="UP000219573">
    <property type="component" value="Unassembled WGS sequence"/>
</dbReference>
<dbReference type="EMBL" id="OBDZ01000028">
    <property type="protein sequence ID" value="SNY41257.1"/>
    <property type="molecule type" value="Genomic_DNA"/>
</dbReference>
<evidence type="ECO:0000313" key="1">
    <source>
        <dbReference type="EMBL" id="SNY41257.1"/>
    </source>
</evidence>
<proteinExistence type="predicted"/>
<sequence>MGAFGPDELDGIYGKEYYMKLFELENEGTYSFYAYENISTKKAQYMAGSFGISEYDIIGFLDLTVFNTGKKGLVFTEDELLINTDDLYERFYYRDIKKTDVITRGSGFFNHRVSCLVIYLQNGGWIEIGDNSIDAYGLSRTLENMKKEVTNNS</sequence>
<evidence type="ECO:0000313" key="2">
    <source>
        <dbReference type="Proteomes" id="UP000219573"/>
    </source>
</evidence>
<dbReference type="AlphaFoldDB" id="A0A285I039"/>
<reference evidence="2" key="1">
    <citation type="submission" date="2017-09" db="EMBL/GenBank/DDBJ databases">
        <authorList>
            <person name="Varghese N."/>
            <person name="Submissions S."/>
        </authorList>
    </citation>
    <scope>NUCLEOTIDE SEQUENCE [LARGE SCALE GENOMIC DNA]</scope>
    <source>
        <strain evidence="2">MSL47</strain>
    </source>
</reference>